<keyword evidence="2" id="KW-1185">Reference proteome</keyword>
<name>A0A284VMX4_9EURY</name>
<proteinExistence type="predicted"/>
<evidence type="ECO:0000313" key="2">
    <source>
        <dbReference type="Proteomes" id="UP000218615"/>
    </source>
</evidence>
<gene>
    <name evidence="1" type="ORF">MNV_1910001</name>
</gene>
<evidence type="ECO:0000313" key="1">
    <source>
        <dbReference type="EMBL" id="SNQ60578.1"/>
    </source>
</evidence>
<reference evidence="2" key="1">
    <citation type="submission" date="2017-06" db="EMBL/GenBank/DDBJ databases">
        <authorList>
            <person name="Cremers G."/>
        </authorList>
    </citation>
    <scope>NUCLEOTIDE SEQUENCE [LARGE SCALE GENOMIC DNA]</scope>
</reference>
<protein>
    <submittedName>
        <fullName evidence="1">Uncharacterized protein</fullName>
    </submittedName>
</protein>
<dbReference type="Proteomes" id="UP000218615">
    <property type="component" value="Unassembled WGS sequence"/>
</dbReference>
<accession>A0A284VMX4</accession>
<sequence length="54" mass="6231">MLDICIKSATFPTFRILTDDKWITTTIRLDRIEGIDSFVSTMLLYINNVACHSH</sequence>
<dbReference type="EMBL" id="FZMP01000103">
    <property type="protein sequence ID" value="SNQ60578.1"/>
    <property type="molecule type" value="Genomic_DNA"/>
</dbReference>
<dbReference type="AlphaFoldDB" id="A0A284VMX4"/>
<organism evidence="1 2">
    <name type="scientific">Candidatus Methanoperedens nitratireducens</name>
    <dbReference type="NCBI Taxonomy" id="1392998"/>
    <lineage>
        <taxon>Archaea</taxon>
        <taxon>Methanobacteriati</taxon>
        <taxon>Methanobacteriota</taxon>
        <taxon>Stenosarchaea group</taxon>
        <taxon>Methanomicrobia</taxon>
        <taxon>Methanosarcinales</taxon>
        <taxon>ANME-2 cluster</taxon>
        <taxon>Candidatus Methanoperedentaceae</taxon>
        <taxon>Candidatus Methanoperedens</taxon>
    </lineage>
</organism>